<dbReference type="InterPro" id="IPR013680">
    <property type="entry name" value="VDCC_a2/dsu"/>
</dbReference>
<evidence type="ECO:0000256" key="4">
    <source>
        <dbReference type="ARBA" id="ARBA00022673"/>
    </source>
</evidence>
<keyword evidence="7 18" id="KW-0732">Signal</keyword>
<evidence type="ECO:0000256" key="3">
    <source>
        <dbReference type="ARBA" id="ARBA00022568"/>
    </source>
</evidence>
<evidence type="ECO:0000256" key="6">
    <source>
        <dbReference type="ARBA" id="ARBA00022723"/>
    </source>
</evidence>
<dbReference type="OrthoDB" id="10054666at2759"/>
<feature type="non-terminal residue" evidence="20">
    <location>
        <position position="1242"/>
    </location>
</feature>
<keyword evidence="4" id="KW-0107">Calcium channel</keyword>
<dbReference type="Gene3D" id="3.30.450.20">
    <property type="entry name" value="PAS domain"/>
    <property type="match status" value="1"/>
</dbReference>
<feature type="signal peptide" evidence="18">
    <location>
        <begin position="1"/>
        <end position="23"/>
    </location>
</feature>
<evidence type="ECO:0000256" key="5">
    <source>
        <dbReference type="ARBA" id="ARBA00022692"/>
    </source>
</evidence>
<evidence type="ECO:0000256" key="17">
    <source>
        <dbReference type="SAM" id="Phobius"/>
    </source>
</evidence>
<gene>
    <name evidence="20" type="ORF">BINO364_LOCUS12836</name>
</gene>
<evidence type="ECO:0000256" key="10">
    <source>
        <dbReference type="ARBA" id="ARBA00022989"/>
    </source>
</evidence>
<evidence type="ECO:0000256" key="2">
    <source>
        <dbReference type="ARBA" id="ARBA00022448"/>
    </source>
</evidence>
<comment type="subcellular location">
    <subcellularLocation>
        <location evidence="1">Membrane</location>
        <topology evidence="1">Single-pass type I membrane protein</topology>
    </subcellularLocation>
</comment>
<dbReference type="EMBL" id="OV170226">
    <property type="protein sequence ID" value="CAH0727503.1"/>
    <property type="molecule type" value="Genomic_DNA"/>
</dbReference>
<evidence type="ECO:0000256" key="9">
    <source>
        <dbReference type="ARBA" id="ARBA00022882"/>
    </source>
</evidence>
<dbReference type="Pfam" id="PF08399">
    <property type="entry name" value="VWA_N"/>
    <property type="match status" value="1"/>
</dbReference>
<keyword evidence="12 17" id="KW-0472">Membrane</keyword>
<evidence type="ECO:0000256" key="14">
    <source>
        <dbReference type="ARBA" id="ARBA00023180"/>
    </source>
</evidence>
<organism evidence="20 21">
    <name type="scientific">Brenthis ino</name>
    <name type="common">lesser marbled fritillary</name>
    <dbReference type="NCBI Taxonomy" id="405034"/>
    <lineage>
        <taxon>Eukaryota</taxon>
        <taxon>Metazoa</taxon>
        <taxon>Ecdysozoa</taxon>
        <taxon>Arthropoda</taxon>
        <taxon>Hexapoda</taxon>
        <taxon>Insecta</taxon>
        <taxon>Pterygota</taxon>
        <taxon>Neoptera</taxon>
        <taxon>Endopterygota</taxon>
        <taxon>Lepidoptera</taxon>
        <taxon>Glossata</taxon>
        <taxon>Ditrysia</taxon>
        <taxon>Papilionoidea</taxon>
        <taxon>Nymphalidae</taxon>
        <taxon>Heliconiinae</taxon>
        <taxon>Argynnini</taxon>
        <taxon>Brenthis</taxon>
    </lineage>
</organism>
<evidence type="ECO:0000256" key="12">
    <source>
        <dbReference type="ARBA" id="ARBA00023136"/>
    </source>
</evidence>
<dbReference type="InterPro" id="IPR036465">
    <property type="entry name" value="vWFA_dom_sf"/>
</dbReference>
<feature type="transmembrane region" description="Helical" evidence="17">
    <location>
        <begin position="1222"/>
        <end position="1241"/>
    </location>
</feature>
<dbReference type="Pfam" id="PF13768">
    <property type="entry name" value="VWA_3"/>
    <property type="match status" value="1"/>
</dbReference>
<keyword evidence="8" id="KW-0106">Calcium</keyword>
<dbReference type="InterPro" id="IPR013608">
    <property type="entry name" value="VWA_N"/>
</dbReference>
<keyword evidence="13" id="KW-1015">Disulfide bond</keyword>
<feature type="domain" description="VWFA" evidence="19">
    <location>
        <begin position="261"/>
        <end position="459"/>
    </location>
</feature>
<keyword evidence="9" id="KW-0851">Voltage-gated channel</keyword>
<keyword evidence="11" id="KW-0406">Ion transport</keyword>
<dbReference type="SMART" id="SM00327">
    <property type="entry name" value="VWA"/>
    <property type="match status" value="1"/>
</dbReference>
<dbReference type="GO" id="GO:0046872">
    <property type="term" value="F:metal ion binding"/>
    <property type="evidence" value="ECO:0007669"/>
    <property type="project" value="UniProtKB-KW"/>
</dbReference>
<keyword evidence="2" id="KW-0813">Transport</keyword>
<dbReference type="PANTHER" id="PTHR10166:SF31">
    <property type="entry name" value="CA[2+] CHANNEL MUSCLE-SPECIFIC ALPHA2_DELTA SUBUNIT, ISOFORM A"/>
    <property type="match status" value="1"/>
</dbReference>
<keyword evidence="3" id="KW-0109">Calcium transport</keyword>
<dbReference type="GO" id="GO:0005245">
    <property type="term" value="F:voltage-gated calcium channel activity"/>
    <property type="evidence" value="ECO:0007669"/>
    <property type="project" value="TreeGrafter"/>
</dbReference>
<sequence length="1242" mass="141355">MMHGYKYVGLLLTLLLLPYFAPATPNKSPPDTVKQWARTLGEELWRLSESLTKSDQIRIKYKDMNASVKRKDGKQILESSLDSVSRMLTRKINAVKCIHGTAERLAANFNYSIVKDKQYNFTYCSAKYSKFFLENGSLIPDEEEEQPKFTKNNPNYENITLEKDSHFYDISVNTNKSCVHVPTNIFYKEDDPLGAILWSKELTDTFLNNYNSDPSLAWQYFGSSHGVLRFYPGMPWNKKTVDTYDCRVKSWYIEAATCSKDVIILFDVSGSMTGFKNYVARRTLGSLLATLSNNDYVNVFTFSAKTLEVVKCFKGLVQATPENLKTIKVALEPTEEGKKPSVPLEGNANLTTAYITAFTTLKEKRKHCDVSSPQGCNQLVMVITDYVPGNLTEVFEEYNRETIGDKTYIPVRVFTYLIGKEVTNVREIQWMACLNRGYFVHIHSVEEVQQQVLKYINVIARPMILAGEEPPPTWTHANIDYTRTAEWGVSSDVTKPDEDKLVTSVAIPAFDYKHNEEHNDALLLGVAGTDVPIDSIAKLAQPHQLGVNGYSFIVSNNGYLLLHPLLITTINNKLQENYNSVDFVEVEQVDDGKGPRELGEQIKMLRESLVNGAEGSMKKVKVLFHYDNMRRISRVQHDYFFNKLVGTPFSMGISLPDGYGDTELLLKDNPLEAKQGQDLLGINVTSFFDFTYRVHPDWVYCKYHYLEGHESQNAEIEIFKFLANISRNELNISKAQYGQETENLPFNLDTHCGTTPLGKDDYYCTEDLVKQLVFDAKLSTPYFRTWESSDEEQALAEKYNVSVRFIATSSGLTRWHYIFDDDKNEVVDEMGVPHKNYSGKVFGDYYYNAIEETWYKAAVLQHMIDKESLVIATKLPVLDDSIKSPPLIENEDGDIVVTASYAIFYRDYKSETPAAVVGFQYLYSNFHEIFFSMTGKNTDDNGVSCTEDGKYRCYVIDSSGYIVVGMDKSEVGQFFGVIDDLSGVLQSLIDKNIFDNVEVFNYQALCPPNPNEKSSAFSIDTPLNVLSYFFKWLLTEALLVLFNVFNWNSYTYSASIDYDTVTEDAYIQTTTMINDDNITIGSSENNTDKSKETVNEELYSCDHRISLYILNQQYFLNSSMGLYPVVSEETAGDCHPAYWATLVTKTNLLLLVVDTHHPKFMTDCKKPPDTKPTHTSNSTESREPCHKLDLGRLPRRRLEGCFTYHDKERNITVCGVGSNIRVNIFIFITMLFLAFLASMIFS</sequence>
<evidence type="ECO:0000256" key="15">
    <source>
        <dbReference type="ARBA" id="ARBA00023303"/>
    </source>
</evidence>
<dbReference type="SUPFAM" id="SSF53300">
    <property type="entry name" value="vWA-like"/>
    <property type="match status" value="1"/>
</dbReference>
<protein>
    <recommendedName>
        <fullName evidence="19">VWFA domain-containing protein</fullName>
    </recommendedName>
</protein>
<evidence type="ECO:0000256" key="16">
    <source>
        <dbReference type="SAM" id="MobiDB-lite"/>
    </source>
</evidence>
<keyword evidence="6" id="KW-0479">Metal-binding</keyword>
<evidence type="ECO:0000256" key="18">
    <source>
        <dbReference type="SAM" id="SignalP"/>
    </source>
</evidence>
<keyword evidence="21" id="KW-1185">Reference proteome</keyword>
<feature type="region of interest" description="Disordered" evidence="16">
    <location>
        <begin position="1163"/>
        <end position="1185"/>
    </location>
</feature>
<evidence type="ECO:0000256" key="1">
    <source>
        <dbReference type="ARBA" id="ARBA00004479"/>
    </source>
</evidence>
<dbReference type="GO" id="GO:0005891">
    <property type="term" value="C:voltage-gated calcium channel complex"/>
    <property type="evidence" value="ECO:0007669"/>
    <property type="project" value="TreeGrafter"/>
</dbReference>
<evidence type="ECO:0000256" key="13">
    <source>
        <dbReference type="ARBA" id="ARBA00023157"/>
    </source>
</evidence>
<evidence type="ECO:0000256" key="7">
    <source>
        <dbReference type="ARBA" id="ARBA00022729"/>
    </source>
</evidence>
<evidence type="ECO:0000313" key="21">
    <source>
        <dbReference type="Proteomes" id="UP000838878"/>
    </source>
</evidence>
<keyword evidence="15" id="KW-0407">Ion channel</keyword>
<keyword evidence="14" id="KW-0325">Glycoprotein</keyword>
<dbReference type="InterPro" id="IPR002035">
    <property type="entry name" value="VWF_A"/>
</dbReference>
<dbReference type="PROSITE" id="PS50234">
    <property type="entry name" value="VWFA"/>
    <property type="match status" value="1"/>
</dbReference>
<accession>A0A8J9UWQ8</accession>
<dbReference type="Proteomes" id="UP000838878">
    <property type="component" value="Chromosome 6"/>
</dbReference>
<keyword evidence="10 17" id="KW-1133">Transmembrane helix</keyword>
<evidence type="ECO:0000256" key="8">
    <source>
        <dbReference type="ARBA" id="ARBA00022837"/>
    </source>
</evidence>
<dbReference type="AlphaFoldDB" id="A0A8J9UWQ8"/>
<dbReference type="PANTHER" id="PTHR10166">
    <property type="entry name" value="VOLTAGE-DEPENDENT CALCIUM CHANNEL SUBUNIT ALPHA-2/DELTA-RELATED"/>
    <property type="match status" value="1"/>
</dbReference>
<feature type="chain" id="PRO_5035429939" description="VWFA domain-containing protein" evidence="18">
    <location>
        <begin position="24"/>
        <end position="1242"/>
    </location>
</feature>
<dbReference type="Gene3D" id="3.40.50.410">
    <property type="entry name" value="von Willebrand factor, type A domain"/>
    <property type="match status" value="1"/>
</dbReference>
<dbReference type="InterPro" id="IPR051173">
    <property type="entry name" value="Ca_channel_alpha-2/delta"/>
</dbReference>
<proteinExistence type="predicted"/>
<dbReference type="Pfam" id="PF08473">
    <property type="entry name" value="VGCC_alpha2"/>
    <property type="match status" value="1"/>
</dbReference>
<keyword evidence="5 17" id="KW-0812">Transmembrane</keyword>
<name>A0A8J9UWQ8_9NEOP</name>
<evidence type="ECO:0000256" key="11">
    <source>
        <dbReference type="ARBA" id="ARBA00023065"/>
    </source>
</evidence>
<evidence type="ECO:0000313" key="20">
    <source>
        <dbReference type="EMBL" id="CAH0727503.1"/>
    </source>
</evidence>
<reference evidence="20" key="1">
    <citation type="submission" date="2021-12" db="EMBL/GenBank/DDBJ databases">
        <authorList>
            <person name="Martin H S."/>
        </authorList>
    </citation>
    <scope>NUCLEOTIDE SEQUENCE</scope>
</reference>
<feature type="compositionally biased region" description="Basic and acidic residues" evidence="16">
    <location>
        <begin position="1163"/>
        <end position="1172"/>
    </location>
</feature>
<evidence type="ECO:0000259" key="19">
    <source>
        <dbReference type="PROSITE" id="PS50234"/>
    </source>
</evidence>